<dbReference type="PROSITE" id="PS51257">
    <property type="entry name" value="PROKAR_LIPOPROTEIN"/>
    <property type="match status" value="1"/>
</dbReference>
<dbReference type="NCBIfam" id="NF040713">
    <property type="entry name" value="ZapE"/>
    <property type="match status" value="1"/>
</dbReference>
<dbReference type="Gene3D" id="3.40.50.300">
    <property type="entry name" value="P-loop containing nucleotide triphosphate hydrolases"/>
    <property type="match status" value="1"/>
</dbReference>
<evidence type="ECO:0000256" key="4">
    <source>
        <dbReference type="SAM" id="MobiDB-lite"/>
    </source>
</evidence>
<dbReference type="AlphaFoldDB" id="A0A7S0NKR5"/>
<dbReference type="PANTHER" id="PTHR12169">
    <property type="entry name" value="ATPASE N2B"/>
    <property type="match status" value="1"/>
</dbReference>
<evidence type="ECO:0000256" key="2">
    <source>
        <dbReference type="ARBA" id="ARBA00022741"/>
    </source>
</evidence>
<dbReference type="InterPro" id="IPR005654">
    <property type="entry name" value="ATPase_AFG1-like"/>
</dbReference>
<dbReference type="SUPFAM" id="SSF52540">
    <property type="entry name" value="P-loop containing nucleoside triphosphate hydrolases"/>
    <property type="match status" value="1"/>
</dbReference>
<comment type="similarity">
    <text evidence="1">Belongs to the AFG1 ATPase family.</text>
</comment>
<proteinExistence type="inferred from homology"/>
<evidence type="ECO:0000313" key="5">
    <source>
        <dbReference type="EMBL" id="CAD8520191.1"/>
    </source>
</evidence>
<evidence type="ECO:0008006" key="6">
    <source>
        <dbReference type="Google" id="ProtNLM"/>
    </source>
</evidence>
<dbReference type="EMBL" id="HBEQ01009476">
    <property type="protein sequence ID" value="CAD8520191.1"/>
    <property type="molecule type" value="Transcribed_RNA"/>
</dbReference>
<dbReference type="GO" id="GO:0005524">
    <property type="term" value="F:ATP binding"/>
    <property type="evidence" value="ECO:0007669"/>
    <property type="project" value="UniProtKB-KW"/>
</dbReference>
<gene>
    <name evidence="5" type="ORF">MCOM1403_LOCUS7617</name>
</gene>
<dbReference type="GO" id="GO:0016887">
    <property type="term" value="F:ATP hydrolysis activity"/>
    <property type="evidence" value="ECO:0007669"/>
    <property type="project" value="InterPro"/>
</dbReference>
<dbReference type="Pfam" id="PF03969">
    <property type="entry name" value="AFG1_ATPase"/>
    <property type="match status" value="2"/>
</dbReference>
<name>A0A7S0NKR5_MICPS</name>
<evidence type="ECO:0000256" key="3">
    <source>
        <dbReference type="ARBA" id="ARBA00022840"/>
    </source>
</evidence>
<evidence type="ECO:0000256" key="1">
    <source>
        <dbReference type="ARBA" id="ARBA00010322"/>
    </source>
</evidence>
<keyword evidence="3" id="KW-0067">ATP-binding</keyword>
<feature type="compositionally biased region" description="Basic and acidic residues" evidence="4">
    <location>
        <begin position="447"/>
        <end position="463"/>
    </location>
</feature>
<sequence>MVRGSSMICSLVRASSFGRGAAVSASIASSCRLAHALASPSSSEDTRGRSVAVGWALGPQGEFERRVQAGQIVGGDCQQASALSALQRLRDRLLGENPSGLTAESVSEAEQHRDRRGVYLHGGVGRGKTMLMDMFYTTLPPKVARLARRVHFHDFMAEMHHRLHAKRGEEDPLSAVARDMCSVHPVLCFDEVELADVADALVFKRVFERVFDFGGVLVATSNSSPEELYLGGINRSAFLPFINILRNQCEVISLNASDGESNDVDYRRSDVLLRGSHCVSTKRSATEILPSAMAGVTSTLISSGDGTAELDRLWHEVVAMDRSLRGVNSEEKVTGSSRIPVASGRWVTVPKLSGRCARFSFDEICGLPLAASDYNTLAHHISIFTIDHIPMFSEQNENEARRFINLVDILYERRALLVASFAAKPEDIFRGEAESVGAEDTVRNRVKREGQRAGHQINVKDEGGSSGRSTTTVGSMEWSATGRAGASLAQLQSTNFTFRASRRCASRLVEMGSVTYERTFWASLPLVRVGGFPS</sequence>
<protein>
    <recommendedName>
        <fullName evidence="6">ATPase</fullName>
    </recommendedName>
</protein>
<reference evidence="5" key="1">
    <citation type="submission" date="2021-01" db="EMBL/GenBank/DDBJ databases">
        <authorList>
            <person name="Corre E."/>
            <person name="Pelletier E."/>
            <person name="Niang G."/>
            <person name="Scheremetjew M."/>
            <person name="Finn R."/>
            <person name="Kale V."/>
            <person name="Holt S."/>
            <person name="Cochrane G."/>
            <person name="Meng A."/>
            <person name="Brown T."/>
            <person name="Cohen L."/>
        </authorList>
    </citation>
    <scope>NUCLEOTIDE SEQUENCE</scope>
    <source>
        <strain evidence="5">CCMP1723</strain>
    </source>
</reference>
<dbReference type="GO" id="GO:0005739">
    <property type="term" value="C:mitochondrion"/>
    <property type="evidence" value="ECO:0007669"/>
    <property type="project" value="TreeGrafter"/>
</dbReference>
<dbReference type="InterPro" id="IPR027417">
    <property type="entry name" value="P-loop_NTPase"/>
</dbReference>
<organism evidence="5">
    <name type="scientific">Micromonas pusilla</name>
    <name type="common">Picoplanktonic green alga</name>
    <name type="synonym">Chromulina pusilla</name>
    <dbReference type="NCBI Taxonomy" id="38833"/>
    <lineage>
        <taxon>Eukaryota</taxon>
        <taxon>Viridiplantae</taxon>
        <taxon>Chlorophyta</taxon>
        <taxon>Mamiellophyceae</taxon>
        <taxon>Mamiellales</taxon>
        <taxon>Mamiellaceae</taxon>
        <taxon>Micromonas</taxon>
    </lineage>
</organism>
<feature type="region of interest" description="Disordered" evidence="4">
    <location>
        <begin position="447"/>
        <end position="472"/>
    </location>
</feature>
<keyword evidence="2" id="KW-0547">Nucleotide-binding</keyword>
<accession>A0A7S0NKR5</accession>
<dbReference type="PANTHER" id="PTHR12169:SF6">
    <property type="entry name" value="AFG1-LIKE ATPASE"/>
    <property type="match status" value="1"/>
</dbReference>